<gene>
    <name evidence="12" type="ORF">M9979_10965</name>
</gene>
<feature type="transmembrane region" description="Helical" evidence="9">
    <location>
        <begin position="21"/>
        <end position="48"/>
    </location>
</feature>
<protein>
    <recommendedName>
        <fullName evidence="3">histidine kinase</fullName>
        <ecNumber evidence="3">2.7.13.3</ecNumber>
    </recommendedName>
</protein>
<evidence type="ECO:0000256" key="2">
    <source>
        <dbReference type="ARBA" id="ARBA00004370"/>
    </source>
</evidence>
<keyword evidence="6" id="KW-0547">Nucleotide-binding</keyword>
<dbReference type="AlphaFoldDB" id="A0A9X2I075"/>
<feature type="transmembrane region" description="Helical" evidence="9">
    <location>
        <begin position="276"/>
        <end position="295"/>
    </location>
</feature>
<dbReference type="PROSITE" id="PS50109">
    <property type="entry name" value="HIS_KIN"/>
    <property type="match status" value="1"/>
</dbReference>
<dbReference type="InterPro" id="IPR036890">
    <property type="entry name" value="HATPase_C_sf"/>
</dbReference>
<keyword evidence="8 12" id="KW-0067">ATP-binding</keyword>
<organism evidence="12 13">
    <name type="scientific">Sphingomonas liriopis</name>
    <dbReference type="NCBI Taxonomy" id="2949094"/>
    <lineage>
        <taxon>Bacteria</taxon>
        <taxon>Pseudomonadati</taxon>
        <taxon>Pseudomonadota</taxon>
        <taxon>Alphaproteobacteria</taxon>
        <taxon>Sphingomonadales</taxon>
        <taxon>Sphingomonadaceae</taxon>
        <taxon>Sphingomonas</taxon>
    </lineage>
</organism>
<evidence type="ECO:0000313" key="13">
    <source>
        <dbReference type="Proteomes" id="UP001139486"/>
    </source>
</evidence>
<evidence type="ECO:0000256" key="9">
    <source>
        <dbReference type="SAM" id="Phobius"/>
    </source>
</evidence>
<evidence type="ECO:0000256" key="7">
    <source>
        <dbReference type="ARBA" id="ARBA00022777"/>
    </source>
</evidence>
<dbReference type="SUPFAM" id="SSF55874">
    <property type="entry name" value="ATPase domain of HSP90 chaperone/DNA topoisomerase II/histidine kinase"/>
    <property type="match status" value="1"/>
</dbReference>
<keyword evidence="4" id="KW-0597">Phosphoprotein</keyword>
<dbReference type="Pfam" id="PF05228">
    <property type="entry name" value="CHASE4"/>
    <property type="match status" value="1"/>
</dbReference>
<keyword evidence="9" id="KW-0812">Transmembrane</keyword>
<dbReference type="Gene3D" id="3.30.565.10">
    <property type="entry name" value="Histidine kinase-like ATPase, C-terminal domain"/>
    <property type="match status" value="1"/>
</dbReference>
<feature type="domain" description="Histidine kinase" evidence="10">
    <location>
        <begin position="413"/>
        <end position="620"/>
    </location>
</feature>
<evidence type="ECO:0000259" key="11">
    <source>
        <dbReference type="PROSITE" id="PS50885"/>
    </source>
</evidence>
<evidence type="ECO:0000256" key="3">
    <source>
        <dbReference type="ARBA" id="ARBA00012438"/>
    </source>
</evidence>
<evidence type="ECO:0000256" key="5">
    <source>
        <dbReference type="ARBA" id="ARBA00022679"/>
    </source>
</evidence>
<dbReference type="Proteomes" id="UP001139486">
    <property type="component" value="Unassembled WGS sequence"/>
</dbReference>
<feature type="domain" description="HAMP" evidence="11">
    <location>
        <begin position="301"/>
        <end position="354"/>
    </location>
</feature>
<dbReference type="GO" id="GO:0016020">
    <property type="term" value="C:membrane"/>
    <property type="evidence" value="ECO:0007669"/>
    <property type="project" value="UniProtKB-SubCell"/>
</dbReference>
<evidence type="ECO:0000256" key="8">
    <source>
        <dbReference type="ARBA" id="ARBA00022840"/>
    </source>
</evidence>
<comment type="subcellular location">
    <subcellularLocation>
        <location evidence="2">Membrane</location>
    </subcellularLocation>
</comment>
<evidence type="ECO:0000256" key="4">
    <source>
        <dbReference type="ARBA" id="ARBA00022553"/>
    </source>
</evidence>
<name>A0A9X2I075_9SPHN</name>
<dbReference type="Pfam" id="PF02518">
    <property type="entry name" value="HATPase_c"/>
    <property type="match status" value="1"/>
</dbReference>
<dbReference type="InterPro" id="IPR050980">
    <property type="entry name" value="2C_sensor_his_kinase"/>
</dbReference>
<comment type="caution">
    <text evidence="12">The sequence shown here is derived from an EMBL/GenBank/DDBJ whole genome shotgun (WGS) entry which is preliminary data.</text>
</comment>
<dbReference type="EC" id="2.7.13.3" evidence="3"/>
<dbReference type="SMART" id="SM00304">
    <property type="entry name" value="HAMP"/>
    <property type="match status" value="1"/>
</dbReference>
<evidence type="ECO:0000256" key="1">
    <source>
        <dbReference type="ARBA" id="ARBA00000085"/>
    </source>
</evidence>
<keyword evidence="9" id="KW-0472">Membrane</keyword>
<comment type="catalytic activity">
    <reaction evidence="1">
        <text>ATP + protein L-histidine = ADP + protein N-phospho-L-histidine.</text>
        <dbReference type="EC" id="2.7.13.3"/>
    </reaction>
</comment>
<dbReference type="InterPro" id="IPR003594">
    <property type="entry name" value="HATPase_dom"/>
</dbReference>
<keyword evidence="7" id="KW-0418">Kinase</keyword>
<dbReference type="PROSITE" id="PS50885">
    <property type="entry name" value="HAMP"/>
    <property type="match status" value="1"/>
</dbReference>
<keyword evidence="9" id="KW-1133">Transmembrane helix</keyword>
<keyword evidence="5" id="KW-0808">Transferase</keyword>
<evidence type="ECO:0000313" key="12">
    <source>
        <dbReference type="EMBL" id="MCP3735390.1"/>
    </source>
</evidence>
<dbReference type="PANTHER" id="PTHR44936">
    <property type="entry name" value="SENSOR PROTEIN CREC"/>
    <property type="match status" value="1"/>
</dbReference>
<dbReference type="InterPro" id="IPR005467">
    <property type="entry name" value="His_kinase_dom"/>
</dbReference>
<dbReference type="GO" id="GO:0007165">
    <property type="term" value="P:signal transduction"/>
    <property type="evidence" value="ECO:0007669"/>
    <property type="project" value="InterPro"/>
</dbReference>
<evidence type="ECO:0000256" key="6">
    <source>
        <dbReference type="ARBA" id="ARBA00022741"/>
    </source>
</evidence>
<keyword evidence="13" id="KW-1185">Reference proteome</keyword>
<dbReference type="GO" id="GO:0005524">
    <property type="term" value="F:ATP binding"/>
    <property type="evidence" value="ECO:0007669"/>
    <property type="project" value="UniProtKB-KW"/>
</dbReference>
<dbReference type="GO" id="GO:0004673">
    <property type="term" value="F:protein histidine kinase activity"/>
    <property type="evidence" value="ECO:0007669"/>
    <property type="project" value="UniProtKB-EC"/>
</dbReference>
<dbReference type="Gene3D" id="6.10.340.10">
    <property type="match status" value="1"/>
</dbReference>
<dbReference type="SUPFAM" id="SSF158472">
    <property type="entry name" value="HAMP domain-like"/>
    <property type="match status" value="1"/>
</dbReference>
<sequence length="628" mass="66769">MRTPRSRTWFGGRRPTGPASLGAKLVLILTAVGVAGALGITLLLASVITPNFNALEAKAVGGHVERTRAALGEYAAKVENAVRDYGDWTQSYDYMAAAPSSAPAATFERDSFSPLAMTNLGVQGMAYVRPDGSIRIARWLDPASGRERADLRAAMIATATRTDLARVVGRSNSGHFYARLGPVVAAVGVAQVRRSDGTGSPRGYVLMARQVTSRQLSDLLQLDARIDRSATGDREAVVPGRQTMGIAVPIPGVDGHAIAAARFHIVRDVSLLGRRMLLLAVAGSTLLLLIVLVVLRRVIARLVLAPLQRVERHMQRVRASGAMALLEDDGRRDEFGSLGRSLNAMLSQLKDLREQIEAQSFALGRSESAVAVMHNVRNALNPISTILSQGIAQAPPIDRATVERALAELGRDDLPADRRAKLAAFATAALSAEVQGREAMRGELQVGREAMAHVLEIIGQQQKQAHERPALERCDLSEIVARNAAIARYSDAASIAFSFPAEPQFALANRVILSQVIGNLLGNAAEAIAASGRDSGSIGVAIQPEDDRIVVRIRDDGEGFDAATGATLFQRGFSTREHKSGGLGLHWCANAMNAMDGSLRLDSEGRGKGAVAILTLKAAEAVEVAQAA</sequence>
<dbReference type="SMART" id="SM00387">
    <property type="entry name" value="HATPase_c"/>
    <property type="match status" value="1"/>
</dbReference>
<dbReference type="CDD" id="cd06225">
    <property type="entry name" value="HAMP"/>
    <property type="match status" value="1"/>
</dbReference>
<reference evidence="12" key="1">
    <citation type="submission" date="2022-05" db="EMBL/GenBank/DDBJ databases">
        <title>Sphingomonas sp. strain RP10 Genome sequencing and assembly.</title>
        <authorList>
            <person name="Kim I."/>
        </authorList>
    </citation>
    <scope>NUCLEOTIDE SEQUENCE</scope>
    <source>
        <strain evidence="12">RP10</strain>
    </source>
</reference>
<dbReference type="RefSeq" id="WP_254289405.1">
    <property type="nucleotide sequence ID" value="NZ_JAMLDY010000012.1"/>
</dbReference>
<accession>A0A9X2I075</accession>
<dbReference type="PANTHER" id="PTHR44936:SF10">
    <property type="entry name" value="SENSOR PROTEIN RSTB"/>
    <property type="match status" value="1"/>
</dbReference>
<dbReference type="InterPro" id="IPR007892">
    <property type="entry name" value="CHASE4"/>
</dbReference>
<evidence type="ECO:0000259" key="10">
    <source>
        <dbReference type="PROSITE" id="PS50109"/>
    </source>
</evidence>
<dbReference type="EMBL" id="JAMLDY010000012">
    <property type="protein sequence ID" value="MCP3735390.1"/>
    <property type="molecule type" value="Genomic_DNA"/>
</dbReference>
<dbReference type="Pfam" id="PF00672">
    <property type="entry name" value="HAMP"/>
    <property type="match status" value="1"/>
</dbReference>
<proteinExistence type="predicted"/>
<dbReference type="InterPro" id="IPR003660">
    <property type="entry name" value="HAMP_dom"/>
</dbReference>